<comment type="subcellular location">
    <subcellularLocation>
        <location evidence="1">Periplasm</location>
    </subcellularLocation>
</comment>
<dbReference type="eggNOG" id="COG1613">
    <property type="taxonomic scope" value="Bacteria"/>
</dbReference>
<dbReference type="AlphaFoldDB" id="H6MUI3"/>
<dbReference type="PANTHER" id="PTHR30368">
    <property type="entry name" value="SULFATE-BINDING PROTEIN"/>
    <property type="match status" value="1"/>
</dbReference>
<comment type="similarity">
    <text evidence="2">Belongs to the prokaryotic sulfate-binding protein family.</text>
</comment>
<keyword evidence="5" id="KW-0574">Periplasm</keyword>
<dbReference type="PANTHER" id="PTHR30368:SF2">
    <property type="entry name" value="SULFATE-BINDING PROTEIN"/>
    <property type="match status" value="1"/>
</dbReference>
<accession>H6MUI3</accession>
<dbReference type="Gene3D" id="3.40.190.10">
    <property type="entry name" value="Periplasmic binding protein-like II"/>
    <property type="match status" value="2"/>
</dbReference>
<keyword evidence="3" id="KW-0813">Transport</keyword>
<dbReference type="KEGG" id="gpo:GPOL_c29500"/>
<evidence type="ECO:0000256" key="4">
    <source>
        <dbReference type="ARBA" id="ARBA00022729"/>
    </source>
</evidence>
<name>H6MUI3_GORPV</name>
<evidence type="ECO:0000256" key="3">
    <source>
        <dbReference type="ARBA" id="ARBA00022448"/>
    </source>
</evidence>
<gene>
    <name evidence="6" type="primary">cysP</name>
    <name evidence="6" type="ordered locus">GPOL_c29500</name>
</gene>
<organism evidence="6 7">
    <name type="scientific">Gordonia polyisoprenivorans (strain DSM 44266 / VH2)</name>
    <dbReference type="NCBI Taxonomy" id="1112204"/>
    <lineage>
        <taxon>Bacteria</taxon>
        <taxon>Bacillati</taxon>
        <taxon>Actinomycetota</taxon>
        <taxon>Actinomycetes</taxon>
        <taxon>Mycobacteriales</taxon>
        <taxon>Gordoniaceae</taxon>
        <taxon>Gordonia</taxon>
    </lineage>
</organism>
<dbReference type="SUPFAM" id="SSF53850">
    <property type="entry name" value="Periplasmic binding protein-like II"/>
    <property type="match status" value="1"/>
</dbReference>
<proteinExistence type="inferred from homology"/>
<evidence type="ECO:0000256" key="5">
    <source>
        <dbReference type="ARBA" id="ARBA00022764"/>
    </source>
</evidence>
<sequence>MSAARRARFMPSPVMPVMATSVTEERVPSSAVTVTRRSTPVLVCLLALAMVLISGCAGGSTDEPDGVDISSGSRHLDLVAYATPKSGFDHIIPAFRATPAGADIGFSASYGASGDQSRKVARRVPADVVNLSVEPDITRLVKAGLVDKDWKTQFPYNSTPFGSVVALVVRKGNPKNIHDWNDLLKPGVQVVTPNPGSSGSAKWNLLAPYAAMSDGGRNPQAGLDYVAQLVRDHVRVVPKSGREATTAFEQGQGDVLISYENEAIMLDRANATASPRNQVEYLIPPQTFKIENPVAIVNTTSDLAGARAFVGFLFTDEAQRIWAQQGFRPVVPAIAEQTRDLFPGAIEKLWTIKELGKVLGAGTAAKNDGVDLTGWKAVDSALFGTSGAITKIYDAGGRQ</sequence>
<reference evidence="6 7" key="1">
    <citation type="journal article" date="2012" name="Appl. Environ. Microbiol.">
        <title>Involvement of two latex-clearing proteins during rubber degradation and insights into the subsequent degradation pathway revealed by the genome sequence of Gordonia polyisoprenivorans strain VH2.</title>
        <authorList>
            <person name="Hiessl S."/>
            <person name="Schuldes J."/>
            <person name="Thurmer A."/>
            <person name="Halbsguth T."/>
            <person name="Broker D."/>
            <person name="Angelov A."/>
            <person name="Liebl W."/>
            <person name="Daniel R."/>
            <person name="Steinbuchel A."/>
        </authorList>
    </citation>
    <scope>NUCLEOTIDE SEQUENCE [LARGE SCALE GENOMIC DNA]</scope>
    <source>
        <strain evidence="7">DSM 44266 / VH2</strain>
    </source>
</reference>
<evidence type="ECO:0000256" key="1">
    <source>
        <dbReference type="ARBA" id="ARBA00004418"/>
    </source>
</evidence>
<dbReference type="HOGENOM" id="CLU_055615_0_1_11"/>
<keyword evidence="4" id="KW-0732">Signal</keyword>
<evidence type="ECO:0000313" key="6">
    <source>
        <dbReference type="EMBL" id="AFA73967.1"/>
    </source>
</evidence>
<dbReference type="STRING" id="1112204.GPOL_c29500"/>
<dbReference type="EMBL" id="CP003119">
    <property type="protein sequence ID" value="AFA73967.1"/>
    <property type="molecule type" value="Genomic_DNA"/>
</dbReference>
<dbReference type="GO" id="GO:0042597">
    <property type="term" value="C:periplasmic space"/>
    <property type="evidence" value="ECO:0007669"/>
    <property type="project" value="UniProtKB-SubCell"/>
</dbReference>
<evidence type="ECO:0000256" key="2">
    <source>
        <dbReference type="ARBA" id="ARBA00006099"/>
    </source>
</evidence>
<dbReference type="Proteomes" id="UP000009154">
    <property type="component" value="Chromosome"/>
</dbReference>
<dbReference type="NCBIfam" id="TIGR00971">
    <property type="entry name" value="3a0106s03"/>
    <property type="match status" value="1"/>
</dbReference>
<protein>
    <submittedName>
        <fullName evidence="6">Thiosulfate-binding protein CysP</fullName>
    </submittedName>
</protein>
<dbReference type="Pfam" id="PF13531">
    <property type="entry name" value="SBP_bac_11"/>
    <property type="match status" value="1"/>
</dbReference>
<keyword evidence="7" id="KW-1185">Reference proteome</keyword>
<evidence type="ECO:0000313" key="7">
    <source>
        <dbReference type="Proteomes" id="UP000009154"/>
    </source>
</evidence>
<dbReference type="GO" id="GO:0140104">
    <property type="term" value="F:molecular carrier activity"/>
    <property type="evidence" value="ECO:0007669"/>
    <property type="project" value="InterPro"/>
</dbReference>
<dbReference type="InterPro" id="IPR005669">
    <property type="entry name" value="Thiosulph/SO4-bd"/>
</dbReference>
<dbReference type="GO" id="GO:1902358">
    <property type="term" value="P:sulfate transmembrane transport"/>
    <property type="evidence" value="ECO:0007669"/>
    <property type="project" value="InterPro"/>
</dbReference>